<protein>
    <submittedName>
        <fullName evidence="3">Replication initiator protein</fullName>
    </submittedName>
</protein>
<accession>A0A8S5Q6H4</accession>
<feature type="region of interest" description="Disordered" evidence="1">
    <location>
        <begin position="292"/>
        <end position="332"/>
    </location>
</feature>
<feature type="domain" description="Replication initiator A N-terminal" evidence="2">
    <location>
        <begin position="14"/>
        <end position="87"/>
    </location>
</feature>
<dbReference type="InterPro" id="IPR036390">
    <property type="entry name" value="WH_DNA-bd_sf"/>
</dbReference>
<name>A0A8S5Q6H4_9CAUD</name>
<dbReference type="EMBL" id="BK015590">
    <property type="protein sequence ID" value="DAE14648.1"/>
    <property type="molecule type" value="Genomic_DNA"/>
</dbReference>
<feature type="region of interest" description="Disordered" evidence="1">
    <location>
        <begin position="169"/>
        <end position="203"/>
    </location>
</feature>
<sequence length="332" mass="37675">MSKNWDVCDQLNYNFIPVPKALAMGFKSVSINAKWTYSLLLDRMMASRKNAERFHDKNGMYLLFNQDEVAELIGASKRTVIRIFKELEDSGLIETKKQGFGKSQKIYLRKLSELSEMDSETGSKKLCQNGTTRSDKMALQEVTSCHREKCQNGTTINAKLSPLEVTLVSPQDMPNLSPPTKSDTNMSDTNMSDTESSRSRLSNIAVNGSVRKTTPTPTTNYFGTSVVTPTLEKIQAFVKKNNFTFSPEKFYDYYNAVGWKVRGMPITDWQSLCRSWQARERPEAKPEIPHIKGYFEMTEEEREVARRRQAERNGNGRTSEGTYSGADGDLPF</sequence>
<dbReference type="Gene3D" id="1.10.10.10">
    <property type="entry name" value="Winged helix-like DNA-binding domain superfamily/Winged helix DNA-binding domain"/>
    <property type="match status" value="1"/>
</dbReference>
<dbReference type="InterPro" id="IPR010724">
    <property type="entry name" value="RepA_N"/>
</dbReference>
<proteinExistence type="predicted"/>
<evidence type="ECO:0000259" key="2">
    <source>
        <dbReference type="Pfam" id="PF06970"/>
    </source>
</evidence>
<evidence type="ECO:0000313" key="3">
    <source>
        <dbReference type="EMBL" id="DAE14648.1"/>
    </source>
</evidence>
<organism evidence="3">
    <name type="scientific">Myoviridae sp. ctAca11</name>
    <dbReference type="NCBI Taxonomy" id="2825043"/>
    <lineage>
        <taxon>Viruses</taxon>
        <taxon>Duplodnaviria</taxon>
        <taxon>Heunggongvirae</taxon>
        <taxon>Uroviricota</taxon>
        <taxon>Caudoviricetes</taxon>
    </lineage>
</organism>
<evidence type="ECO:0000256" key="1">
    <source>
        <dbReference type="SAM" id="MobiDB-lite"/>
    </source>
</evidence>
<dbReference type="Pfam" id="PF06970">
    <property type="entry name" value="RepA_N"/>
    <property type="match status" value="1"/>
</dbReference>
<dbReference type="SUPFAM" id="SSF46785">
    <property type="entry name" value="Winged helix' DNA-binding domain"/>
    <property type="match status" value="1"/>
</dbReference>
<reference evidence="3" key="1">
    <citation type="journal article" date="2021" name="Proc. Natl. Acad. Sci. U.S.A.">
        <title>A Catalog of Tens of Thousands of Viruses from Human Metagenomes Reveals Hidden Associations with Chronic Diseases.</title>
        <authorList>
            <person name="Tisza M.J."/>
            <person name="Buck C.B."/>
        </authorList>
    </citation>
    <scope>NUCLEOTIDE SEQUENCE</scope>
    <source>
        <strain evidence="3">CtAca11</strain>
    </source>
</reference>
<dbReference type="InterPro" id="IPR036388">
    <property type="entry name" value="WH-like_DNA-bd_sf"/>
</dbReference>